<reference evidence="2" key="1">
    <citation type="submission" date="2020-05" db="EMBL/GenBank/DDBJ databases">
        <authorList>
            <person name="Chiriac C."/>
            <person name="Salcher M."/>
            <person name="Ghai R."/>
            <person name="Kavagutti S V."/>
        </authorList>
    </citation>
    <scope>NUCLEOTIDE SEQUENCE</scope>
</reference>
<feature type="transmembrane region" description="Helical" evidence="1">
    <location>
        <begin position="109"/>
        <end position="128"/>
    </location>
</feature>
<accession>A0A6J6F4R1</accession>
<protein>
    <submittedName>
        <fullName evidence="2">Unannotated protein</fullName>
    </submittedName>
</protein>
<evidence type="ECO:0000313" key="2">
    <source>
        <dbReference type="EMBL" id="CAB4581894.1"/>
    </source>
</evidence>
<keyword evidence="1" id="KW-0472">Membrane</keyword>
<keyword evidence="1" id="KW-0812">Transmembrane</keyword>
<feature type="transmembrane region" description="Helical" evidence="1">
    <location>
        <begin position="74"/>
        <end position="97"/>
    </location>
</feature>
<organism evidence="2">
    <name type="scientific">freshwater metagenome</name>
    <dbReference type="NCBI Taxonomy" id="449393"/>
    <lineage>
        <taxon>unclassified sequences</taxon>
        <taxon>metagenomes</taxon>
        <taxon>ecological metagenomes</taxon>
    </lineage>
</organism>
<feature type="transmembrane region" description="Helical" evidence="1">
    <location>
        <begin position="39"/>
        <end position="62"/>
    </location>
</feature>
<keyword evidence="1" id="KW-1133">Transmembrane helix</keyword>
<dbReference type="EMBL" id="CAEZTM010000109">
    <property type="protein sequence ID" value="CAB4581894.1"/>
    <property type="molecule type" value="Genomic_DNA"/>
</dbReference>
<gene>
    <name evidence="2" type="ORF">UFOPK1684_01472</name>
</gene>
<dbReference type="AlphaFoldDB" id="A0A6J6F4R1"/>
<sequence length="129" mass="13855">MVSDSREPAFDWGESDEGLVVEGLGAAPATPRPKTENPLLLSLFGGLYAVWTVAWVLAIVAAPTQQASSLLDAIMYQFGEFLAIVVSPLWFGVVWWLSGSAGVRPRLAWLVAGLVVVFPLPMVLPVVFS</sequence>
<proteinExistence type="predicted"/>
<evidence type="ECO:0000256" key="1">
    <source>
        <dbReference type="SAM" id="Phobius"/>
    </source>
</evidence>
<name>A0A6J6F4R1_9ZZZZ</name>